<organism evidence="4 5">
    <name type="scientific">Gymnopus androsaceus JB14</name>
    <dbReference type="NCBI Taxonomy" id="1447944"/>
    <lineage>
        <taxon>Eukaryota</taxon>
        <taxon>Fungi</taxon>
        <taxon>Dikarya</taxon>
        <taxon>Basidiomycota</taxon>
        <taxon>Agaricomycotina</taxon>
        <taxon>Agaricomycetes</taxon>
        <taxon>Agaricomycetidae</taxon>
        <taxon>Agaricales</taxon>
        <taxon>Marasmiineae</taxon>
        <taxon>Omphalotaceae</taxon>
        <taxon>Gymnopus</taxon>
    </lineage>
</organism>
<sequence>MAANEMKGKYREISTAELLDMLPEPAAAMPKVTQDFSPILNAEKEVALYEPFVCCFSPFHLGSTNVNPDLAHEALFEERLDTHKHPDPDSRIVWGDHKIEPDMALYETAREPGAPLCQASQMASVGEFKLDPVDEPFRIDAEPVKREKATKTKGGKQTKPFERKAETARATRGQLTVYINAIQASQHRTRTFAFYVRRKWCRLLCHSRAGTEVTPLIDYTESLDLQTFFWRFTHASAEHRGVDITFEPVPSIDISSDVQDARLALGTTSSKPLFKVLVPEIPEQASSTLSETSSTPPPNKLFYVSEPFTTNHLFPVGRGPRCFYAYDPISRAVRLNYTKKKRPIFSALLLLVTLTVYFIDAVERQFSLSKTLSNCFGQARKALEPVPFNARIAHRHACTKAGILHQDISFGNIIIVGDRGYLIDWEFGRWDGEGDSSADERRGTWQFLSIRLLKNPTIYHEIRDDIEPLPNAQSSSACLDYKPLEPATTKHRFVLAGEASVTEEGVGPMLQNLYFEDLLVSIIESLVPLYRKRAGKASAEQVERILTHDWMADTMKNALENVEWKRMIDAAVDHEVVHAVRNLRRRRRSSALYMQQAKRQKRLSGDEGDKDDEDEADDSDFIEY</sequence>
<dbReference type="SUPFAM" id="SSF56112">
    <property type="entry name" value="Protein kinase-like (PK-like)"/>
    <property type="match status" value="1"/>
</dbReference>
<feature type="domain" description="Fungal-type protein kinase" evidence="3">
    <location>
        <begin position="392"/>
        <end position="467"/>
    </location>
</feature>
<evidence type="ECO:0000256" key="2">
    <source>
        <dbReference type="SAM" id="Phobius"/>
    </source>
</evidence>
<feature type="compositionally biased region" description="Acidic residues" evidence="1">
    <location>
        <begin position="606"/>
        <end position="624"/>
    </location>
</feature>
<dbReference type="EMBL" id="ML769698">
    <property type="protein sequence ID" value="KAE9389413.1"/>
    <property type="molecule type" value="Genomic_DNA"/>
</dbReference>
<gene>
    <name evidence="4" type="ORF">BT96DRAFT_1025057</name>
</gene>
<dbReference type="InterPro" id="IPR011009">
    <property type="entry name" value="Kinase-like_dom_sf"/>
</dbReference>
<dbReference type="OrthoDB" id="2739948at2759"/>
<evidence type="ECO:0000256" key="1">
    <source>
        <dbReference type="SAM" id="MobiDB-lite"/>
    </source>
</evidence>
<dbReference type="InterPro" id="IPR040976">
    <property type="entry name" value="Pkinase_fungal"/>
</dbReference>
<keyword evidence="5" id="KW-1185">Reference proteome</keyword>
<keyword evidence="2" id="KW-1133">Transmembrane helix</keyword>
<dbReference type="AlphaFoldDB" id="A0A6A4GVH6"/>
<evidence type="ECO:0000313" key="4">
    <source>
        <dbReference type="EMBL" id="KAE9389413.1"/>
    </source>
</evidence>
<evidence type="ECO:0000313" key="5">
    <source>
        <dbReference type="Proteomes" id="UP000799118"/>
    </source>
</evidence>
<dbReference type="Proteomes" id="UP000799118">
    <property type="component" value="Unassembled WGS sequence"/>
</dbReference>
<keyword evidence="2" id="KW-0812">Transmembrane</keyword>
<dbReference type="Pfam" id="PF17667">
    <property type="entry name" value="Pkinase_fungal"/>
    <property type="match status" value="1"/>
</dbReference>
<keyword evidence="2" id="KW-0472">Membrane</keyword>
<accession>A0A6A4GVH6</accession>
<proteinExistence type="predicted"/>
<reference evidence="4" key="1">
    <citation type="journal article" date="2019" name="Environ. Microbiol.">
        <title>Fungal ecological strategies reflected in gene transcription - a case study of two litter decomposers.</title>
        <authorList>
            <person name="Barbi F."/>
            <person name="Kohler A."/>
            <person name="Barry K."/>
            <person name="Baskaran P."/>
            <person name="Daum C."/>
            <person name="Fauchery L."/>
            <person name="Ihrmark K."/>
            <person name="Kuo A."/>
            <person name="LaButti K."/>
            <person name="Lipzen A."/>
            <person name="Morin E."/>
            <person name="Grigoriev I.V."/>
            <person name="Henrissat B."/>
            <person name="Lindahl B."/>
            <person name="Martin F."/>
        </authorList>
    </citation>
    <scope>NUCLEOTIDE SEQUENCE</scope>
    <source>
        <strain evidence="4">JB14</strain>
    </source>
</reference>
<protein>
    <recommendedName>
        <fullName evidence="3">Fungal-type protein kinase domain-containing protein</fullName>
    </recommendedName>
</protein>
<feature type="transmembrane region" description="Helical" evidence="2">
    <location>
        <begin position="344"/>
        <end position="362"/>
    </location>
</feature>
<feature type="region of interest" description="Disordered" evidence="1">
    <location>
        <begin position="591"/>
        <end position="624"/>
    </location>
</feature>
<evidence type="ECO:0000259" key="3">
    <source>
        <dbReference type="Pfam" id="PF17667"/>
    </source>
</evidence>
<name>A0A6A4GVH6_9AGAR</name>